<reference evidence="12" key="1">
    <citation type="journal article" date="2021" name="PeerJ">
        <title>Extensive microbial diversity within the chicken gut microbiome revealed by metagenomics and culture.</title>
        <authorList>
            <person name="Gilroy R."/>
            <person name="Ravi A."/>
            <person name="Getino M."/>
            <person name="Pursley I."/>
            <person name="Horton D.L."/>
            <person name="Alikhan N.F."/>
            <person name="Baker D."/>
            <person name="Gharbi K."/>
            <person name="Hall N."/>
            <person name="Watson M."/>
            <person name="Adriaenssens E.M."/>
            <person name="Foster-Nyarko E."/>
            <person name="Jarju S."/>
            <person name="Secka A."/>
            <person name="Antonio M."/>
            <person name="Oren A."/>
            <person name="Chaudhuri R.R."/>
            <person name="La Ragione R."/>
            <person name="Hildebrand F."/>
            <person name="Pallen M.J."/>
        </authorList>
    </citation>
    <scope>NUCLEOTIDE SEQUENCE</scope>
    <source>
        <strain evidence="12">ChiHecec2B26-446</strain>
    </source>
</reference>
<dbReference type="GO" id="GO:0005524">
    <property type="term" value="F:ATP binding"/>
    <property type="evidence" value="ECO:0007669"/>
    <property type="project" value="UniProtKB-UniRule"/>
</dbReference>
<comment type="caution">
    <text evidence="12">The sequence shown here is derived from an EMBL/GenBank/DDBJ whole genome shotgun (WGS) entry which is preliminary data.</text>
</comment>
<dbReference type="CDD" id="cd01995">
    <property type="entry name" value="QueC-like"/>
    <property type="match status" value="1"/>
</dbReference>
<dbReference type="NCBIfam" id="TIGR00364">
    <property type="entry name" value="7-cyano-7-deazaguanine synthase QueC"/>
    <property type="match status" value="1"/>
</dbReference>
<feature type="binding site" evidence="11">
    <location>
        <position position="219"/>
    </location>
    <ligand>
        <name>Zn(2+)</name>
        <dbReference type="ChEBI" id="CHEBI:29105"/>
    </ligand>
</feature>
<dbReference type="EMBL" id="DXHV01000032">
    <property type="protein sequence ID" value="HIW00096.1"/>
    <property type="molecule type" value="Genomic_DNA"/>
</dbReference>
<dbReference type="PIRSF" id="PIRSF006293">
    <property type="entry name" value="ExsB"/>
    <property type="match status" value="1"/>
</dbReference>
<evidence type="ECO:0000256" key="9">
    <source>
        <dbReference type="ARBA" id="ARBA00039149"/>
    </source>
</evidence>
<keyword evidence="3 11" id="KW-0479">Metal-binding</keyword>
<keyword evidence="2 11" id="KW-0436">Ligase</keyword>
<comment type="function">
    <text evidence="11">Catalyzes the ATP-dependent conversion of 7-carboxy-7-deazaguanine (CDG) to 7-cyano-7-deazaguanine (preQ(0)).</text>
</comment>
<reference evidence="12" key="2">
    <citation type="submission" date="2021-04" db="EMBL/GenBank/DDBJ databases">
        <authorList>
            <person name="Gilroy R."/>
        </authorList>
    </citation>
    <scope>NUCLEOTIDE SEQUENCE</scope>
    <source>
        <strain evidence="12">ChiHecec2B26-446</strain>
    </source>
</reference>
<evidence type="ECO:0000256" key="10">
    <source>
        <dbReference type="ARBA" id="ARBA00047890"/>
    </source>
</evidence>
<dbReference type="HAMAP" id="MF_01633">
    <property type="entry name" value="QueC"/>
    <property type="match status" value="1"/>
</dbReference>
<dbReference type="GO" id="GO:0016879">
    <property type="term" value="F:ligase activity, forming carbon-nitrogen bonds"/>
    <property type="evidence" value="ECO:0007669"/>
    <property type="project" value="UniProtKB-UniRule"/>
</dbReference>
<keyword evidence="5 11" id="KW-0671">Queuosine biosynthesis</keyword>
<gene>
    <name evidence="11 12" type="primary">queC</name>
    <name evidence="12" type="ORF">H9894_02775</name>
</gene>
<comment type="similarity">
    <text evidence="8 11">Belongs to the QueC family.</text>
</comment>
<dbReference type="InterPro" id="IPR018317">
    <property type="entry name" value="QueC"/>
</dbReference>
<dbReference type="SUPFAM" id="SSF52402">
    <property type="entry name" value="Adenine nucleotide alpha hydrolases-like"/>
    <property type="match status" value="1"/>
</dbReference>
<proteinExistence type="inferred from homology"/>
<evidence type="ECO:0000256" key="7">
    <source>
        <dbReference type="ARBA" id="ARBA00022840"/>
    </source>
</evidence>
<evidence type="ECO:0000256" key="4">
    <source>
        <dbReference type="ARBA" id="ARBA00022741"/>
    </source>
</evidence>
<comment type="catalytic activity">
    <reaction evidence="10 11">
        <text>7-carboxy-7-carbaguanine + NH4(+) + 2 ATP = 7-cyano-7-carbaguanine + 2 AMP + 2 diphosphate + 2 H(+)</text>
        <dbReference type="Rhea" id="RHEA:27982"/>
        <dbReference type="ChEBI" id="CHEBI:15378"/>
        <dbReference type="ChEBI" id="CHEBI:28938"/>
        <dbReference type="ChEBI" id="CHEBI:30616"/>
        <dbReference type="ChEBI" id="CHEBI:33019"/>
        <dbReference type="ChEBI" id="CHEBI:45075"/>
        <dbReference type="ChEBI" id="CHEBI:61036"/>
        <dbReference type="ChEBI" id="CHEBI:456215"/>
        <dbReference type="EC" id="6.3.4.20"/>
    </reaction>
</comment>
<keyword evidence="6 11" id="KW-0862">Zinc</keyword>
<evidence type="ECO:0000256" key="1">
    <source>
        <dbReference type="ARBA" id="ARBA00005061"/>
    </source>
</evidence>
<feature type="binding site" evidence="11">
    <location>
        <begin position="18"/>
        <end position="28"/>
    </location>
    <ligand>
        <name>ATP</name>
        <dbReference type="ChEBI" id="CHEBI:30616"/>
    </ligand>
</feature>
<dbReference type="AlphaFoldDB" id="A0A9D1TQ44"/>
<organism evidence="12 13">
    <name type="scientific">Candidatus Desulfovibrio intestinipullorum</name>
    <dbReference type="NCBI Taxonomy" id="2838536"/>
    <lineage>
        <taxon>Bacteria</taxon>
        <taxon>Pseudomonadati</taxon>
        <taxon>Thermodesulfobacteriota</taxon>
        <taxon>Desulfovibrionia</taxon>
        <taxon>Desulfovibrionales</taxon>
        <taxon>Desulfovibrionaceae</taxon>
        <taxon>Desulfovibrio</taxon>
    </lineage>
</organism>
<dbReference type="Gene3D" id="3.40.50.620">
    <property type="entry name" value="HUPs"/>
    <property type="match status" value="1"/>
</dbReference>
<feature type="binding site" evidence="11">
    <location>
        <position position="216"/>
    </location>
    <ligand>
        <name>Zn(2+)</name>
        <dbReference type="ChEBI" id="CHEBI:29105"/>
    </ligand>
</feature>
<protein>
    <recommendedName>
        <fullName evidence="9 11">7-cyano-7-deazaguanine synthase</fullName>
        <ecNumber evidence="9 11">6.3.4.20</ecNumber>
    </recommendedName>
    <alternativeName>
        <fullName evidence="11">7-cyano-7-carbaguanine synthase</fullName>
    </alternativeName>
    <alternativeName>
        <fullName evidence="11">PreQ(0) synthase</fullName>
    </alternativeName>
    <alternativeName>
        <fullName evidence="11">Queuosine biosynthesis protein QueC</fullName>
    </alternativeName>
</protein>
<evidence type="ECO:0000256" key="2">
    <source>
        <dbReference type="ARBA" id="ARBA00022598"/>
    </source>
</evidence>
<dbReference type="GO" id="GO:0008270">
    <property type="term" value="F:zinc ion binding"/>
    <property type="evidence" value="ECO:0007669"/>
    <property type="project" value="UniProtKB-UniRule"/>
</dbReference>
<evidence type="ECO:0000313" key="13">
    <source>
        <dbReference type="Proteomes" id="UP000886752"/>
    </source>
</evidence>
<evidence type="ECO:0000256" key="8">
    <source>
        <dbReference type="ARBA" id="ARBA00037993"/>
    </source>
</evidence>
<feature type="binding site" evidence="11">
    <location>
        <position position="205"/>
    </location>
    <ligand>
        <name>Zn(2+)</name>
        <dbReference type="ChEBI" id="CHEBI:29105"/>
    </ligand>
</feature>
<dbReference type="PANTHER" id="PTHR42914:SF1">
    <property type="entry name" value="7-CYANO-7-DEAZAGUANINE SYNTHASE"/>
    <property type="match status" value="1"/>
</dbReference>
<dbReference type="GO" id="GO:0008616">
    <property type="term" value="P:tRNA queuosine(34) biosynthetic process"/>
    <property type="evidence" value="ECO:0007669"/>
    <property type="project" value="UniProtKB-UniRule"/>
</dbReference>
<evidence type="ECO:0000256" key="11">
    <source>
        <dbReference type="HAMAP-Rule" id="MF_01633"/>
    </source>
</evidence>
<evidence type="ECO:0000313" key="12">
    <source>
        <dbReference type="EMBL" id="HIW00096.1"/>
    </source>
</evidence>
<dbReference type="PANTHER" id="PTHR42914">
    <property type="entry name" value="7-CYANO-7-DEAZAGUANINE SYNTHASE"/>
    <property type="match status" value="1"/>
</dbReference>
<dbReference type="EC" id="6.3.4.20" evidence="9 11"/>
<evidence type="ECO:0000256" key="3">
    <source>
        <dbReference type="ARBA" id="ARBA00022723"/>
    </source>
</evidence>
<keyword evidence="7 11" id="KW-0067">ATP-binding</keyword>
<evidence type="ECO:0000256" key="5">
    <source>
        <dbReference type="ARBA" id="ARBA00022785"/>
    </source>
</evidence>
<sequence>MSAPSSQEHLGDSCLVVLSGGQDSTTCLYWAREHFPEVRAVTFDYGQSHAIELESARRIAAMADIAGHEIVQVGKILRSTSPLLDDSTPLDTYPDFETMERVVGKRVEATFVPMRNAFFLTLAANIAVAYGCFHLVTGVDEEDNANYPDCRESFIRSQEQTINEALGITTFRLHTPLIHKSKAETIALAQSLPGCMEAMAWTHTCYAGVFPPCGKCHSCVLRAHGFEEAGIEDPLLVRARALQQSRQA</sequence>
<dbReference type="Proteomes" id="UP000886752">
    <property type="component" value="Unassembled WGS sequence"/>
</dbReference>
<keyword evidence="4 11" id="KW-0547">Nucleotide-binding</keyword>
<dbReference type="InterPro" id="IPR014729">
    <property type="entry name" value="Rossmann-like_a/b/a_fold"/>
</dbReference>
<evidence type="ECO:0000256" key="6">
    <source>
        <dbReference type="ARBA" id="ARBA00022833"/>
    </source>
</evidence>
<accession>A0A9D1TQ44</accession>
<comment type="cofactor">
    <cofactor evidence="11">
        <name>Zn(2+)</name>
        <dbReference type="ChEBI" id="CHEBI:29105"/>
    </cofactor>
    <text evidence="11">Binds 1 zinc ion per subunit.</text>
</comment>
<comment type="pathway">
    <text evidence="1 11">Purine metabolism; 7-cyano-7-deazaguanine biosynthesis.</text>
</comment>
<name>A0A9D1TQ44_9BACT</name>
<feature type="binding site" evidence="11">
    <location>
        <position position="213"/>
    </location>
    <ligand>
        <name>Zn(2+)</name>
        <dbReference type="ChEBI" id="CHEBI:29105"/>
    </ligand>
</feature>
<dbReference type="Pfam" id="PF06508">
    <property type="entry name" value="QueC"/>
    <property type="match status" value="1"/>
</dbReference>